<evidence type="ECO:0000256" key="2">
    <source>
        <dbReference type="SAM" id="Phobius"/>
    </source>
</evidence>
<name>A0AAE3A7Y6_9FIRM</name>
<feature type="transmembrane region" description="Helical" evidence="2">
    <location>
        <begin position="48"/>
        <end position="68"/>
    </location>
</feature>
<comment type="caution">
    <text evidence="5">The sequence shown here is derived from an EMBL/GenBank/DDBJ whole genome shotgun (WGS) entry which is preliminary data.</text>
</comment>
<gene>
    <name evidence="5" type="ORF">LKD36_08145</name>
</gene>
<dbReference type="AlphaFoldDB" id="A0AAE3A7Y6"/>
<accession>A0AAE3A7Y6</accession>
<sequence>MYCRNCGSKLKENAKFCGECGWKIEDVTESEIISDEGRPQKKKGVKKIILPVILMVILLISVVVVIYLKQQSTKENLLGNTSSQNLDESTETEKNEVLQEDIKEPDNENVNENEEEQKKEEEGDAAEIETMDEEIPLSESEEQQKNEQDNIQNEEDEEGRLWEDDFQNFSIQVSSQSDSSAKIECDGEHVKWSVSTPDCGIGETVTIKNLNPGEPIEGIGIDPWDWESKTDYQACSAPSELLVSAGEYEESVEFSDCVEECDAGDDLFGTMMSFNEPIYADEITIQIKNVRKGTENEKLCKTTIYFYRSK</sequence>
<dbReference type="InterPro" id="IPR026870">
    <property type="entry name" value="Zinc_ribbon_dom"/>
</dbReference>
<feature type="domain" description="NAD glycohydrolase translocation F5/8 type C" evidence="4">
    <location>
        <begin position="189"/>
        <end position="307"/>
    </location>
</feature>
<evidence type="ECO:0000313" key="6">
    <source>
        <dbReference type="Proteomes" id="UP001198220"/>
    </source>
</evidence>
<evidence type="ECO:0000313" key="5">
    <source>
        <dbReference type="EMBL" id="MCC2126148.1"/>
    </source>
</evidence>
<feature type="compositionally biased region" description="Basic and acidic residues" evidence="1">
    <location>
        <begin position="91"/>
        <end position="106"/>
    </location>
</feature>
<dbReference type="Pfam" id="PF25302">
    <property type="entry name" value="NADase_transloc"/>
    <property type="match status" value="1"/>
</dbReference>
<dbReference type="EMBL" id="JAJEPS010000006">
    <property type="protein sequence ID" value="MCC2126148.1"/>
    <property type="molecule type" value="Genomic_DNA"/>
</dbReference>
<dbReference type="RefSeq" id="WP_308459297.1">
    <property type="nucleotide sequence ID" value="NZ_JAJEPS010000006.1"/>
</dbReference>
<evidence type="ECO:0000256" key="1">
    <source>
        <dbReference type="SAM" id="MobiDB-lite"/>
    </source>
</evidence>
<feature type="domain" description="Zinc-ribbon" evidence="3">
    <location>
        <begin position="2"/>
        <end position="21"/>
    </location>
</feature>
<proteinExistence type="predicted"/>
<evidence type="ECO:0000259" key="4">
    <source>
        <dbReference type="Pfam" id="PF25302"/>
    </source>
</evidence>
<dbReference type="InterPro" id="IPR057561">
    <property type="entry name" value="NADase_transloc"/>
</dbReference>
<keyword evidence="6" id="KW-1185">Reference proteome</keyword>
<organism evidence="5 6">
    <name type="scientific">Hominiventricola filiformis</name>
    <dbReference type="NCBI Taxonomy" id="2885352"/>
    <lineage>
        <taxon>Bacteria</taxon>
        <taxon>Bacillati</taxon>
        <taxon>Bacillota</taxon>
        <taxon>Clostridia</taxon>
        <taxon>Lachnospirales</taxon>
        <taxon>Lachnospiraceae</taxon>
        <taxon>Hominiventricola</taxon>
    </lineage>
</organism>
<keyword evidence="2" id="KW-0812">Transmembrane</keyword>
<keyword evidence="2" id="KW-0472">Membrane</keyword>
<keyword evidence="2" id="KW-1133">Transmembrane helix</keyword>
<protein>
    <submittedName>
        <fullName evidence="5">Zinc ribbon domain-containing protein</fullName>
    </submittedName>
</protein>
<feature type="compositionally biased region" description="Acidic residues" evidence="1">
    <location>
        <begin position="122"/>
        <end position="141"/>
    </location>
</feature>
<feature type="region of interest" description="Disordered" evidence="1">
    <location>
        <begin position="79"/>
        <end position="157"/>
    </location>
</feature>
<evidence type="ECO:0000259" key="3">
    <source>
        <dbReference type="Pfam" id="PF13240"/>
    </source>
</evidence>
<reference evidence="5 6" key="1">
    <citation type="submission" date="2021-10" db="EMBL/GenBank/DDBJ databases">
        <title>Anaerobic single-cell dispensing facilitates the cultivation of human gut bacteria.</title>
        <authorList>
            <person name="Afrizal A."/>
        </authorList>
    </citation>
    <scope>NUCLEOTIDE SEQUENCE [LARGE SCALE GENOMIC DNA]</scope>
    <source>
        <strain evidence="5 6">CLA-AA-H276</strain>
    </source>
</reference>
<dbReference type="Pfam" id="PF13240">
    <property type="entry name" value="Zn_Ribbon_1"/>
    <property type="match status" value="1"/>
</dbReference>
<dbReference type="Proteomes" id="UP001198220">
    <property type="component" value="Unassembled WGS sequence"/>
</dbReference>